<dbReference type="EMBL" id="SLWV01000003">
    <property type="protein sequence ID" value="TCO79193.1"/>
    <property type="molecule type" value="Genomic_DNA"/>
</dbReference>
<keyword evidence="4 6" id="KW-0805">Transcription regulation</keyword>
<dbReference type="GO" id="GO:0005829">
    <property type="term" value="C:cytosol"/>
    <property type="evidence" value="ECO:0007669"/>
    <property type="project" value="TreeGrafter"/>
</dbReference>
<dbReference type="InterPro" id="IPR035926">
    <property type="entry name" value="NusB-like_sf"/>
</dbReference>
<dbReference type="Gene3D" id="1.10.940.10">
    <property type="entry name" value="NusB-like"/>
    <property type="match status" value="1"/>
</dbReference>
<dbReference type="InterPro" id="IPR011605">
    <property type="entry name" value="NusB_fam"/>
</dbReference>
<dbReference type="Pfam" id="PF01029">
    <property type="entry name" value="NusB"/>
    <property type="match status" value="1"/>
</dbReference>
<dbReference type="Proteomes" id="UP000294919">
    <property type="component" value="Unassembled WGS sequence"/>
</dbReference>
<organism evidence="8 9">
    <name type="scientific">Marinisporobacter balticus</name>
    <dbReference type="NCBI Taxonomy" id="2018667"/>
    <lineage>
        <taxon>Bacteria</taxon>
        <taxon>Bacillati</taxon>
        <taxon>Bacillota</taxon>
        <taxon>Clostridia</taxon>
        <taxon>Peptostreptococcales</taxon>
        <taxon>Thermotaleaceae</taxon>
        <taxon>Marinisporobacter</taxon>
    </lineage>
</organism>
<dbReference type="GO" id="GO:0031564">
    <property type="term" value="P:transcription antitermination"/>
    <property type="evidence" value="ECO:0007669"/>
    <property type="project" value="UniProtKB-KW"/>
</dbReference>
<keyword evidence="5 6" id="KW-0804">Transcription</keyword>
<dbReference type="RefSeq" id="WP_132242971.1">
    <property type="nucleotide sequence ID" value="NZ_SLWV01000003.1"/>
</dbReference>
<evidence type="ECO:0000313" key="8">
    <source>
        <dbReference type="EMBL" id="TCO79193.1"/>
    </source>
</evidence>
<comment type="similarity">
    <text evidence="1 6">Belongs to the NusB family.</text>
</comment>
<comment type="caution">
    <text evidence="8">The sequence shown here is derived from an EMBL/GenBank/DDBJ whole genome shotgun (WGS) entry which is preliminary data.</text>
</comment>
<keyword evidence="9" id="KW-1185">Reference proteome</keyword>
<name>A0A4R2KZ46_9FIRM</name>
<dbReference type="InterPro" id="IPR006027">
    <property type="entry name" value="NusB_RsmB_TIM44"/>
</dbReference>
<sequence length="131" mass="15284">MNRKLAREMGMKLIFQMDIQNDFSDAMIERFLGELPEDDQAFYIKKLTENFIENMEQVDKLIEEHSKGWKLNRIGKVDLTILRVAITEIYYIEDIPEIVSINEAVEMTKTFSTEESSKFINGVLGSILEKK</sequence>
<evidence type="ECO:0000259" key="7">
    <source>
        <dbReference type="Pfam" id="PF01029"/>
    </source>
</evidence>
<gene>
    <name evidence="6" type="primary">nusB</name>
    <name evidence="8" type="ORF">EV214_103246</name>
</gene>
<dbReference type="SUPFAM" id="SSF48013">
    <property type="entry name" value="NusB-like"/>
    <property type="match status" value="1"/>
</dbReference>
<dbReference type="GO" id="GO:0003723">
    <property type="term" value="F:RNA binding"/>
    <property type="evidence" value="ECO:0007669"/>
    <property type="project" value="UniProtKB-UniRule"/>
</dbReference>
<dbReference type="NCBIfam" id="TIGR01951">
    <property type="entry name" value="nusB"/>
    <property type="match status" value="1"/>
</dbReference>
<reference evidence="8 9" key="1">
    <citation type="submission" date="2019-03" db="EMBL/GenBank/DDBJ databases">
        <title>Genomic Encyclopedia of Type Strains, Phase IV (KMG-IV): sequencing the most valuable type-strain genomes for metagenomic binning, comparative biology and taxonomic classification.</title>
        <authorList>
            <person name="Goeker M."/>
        </authorList>
    </citation>
    <scope>NUCLEOTIDE SEQUENCE [LARGE SCALE GENOMIC DNA]</scope>
    <source>
        <strain evidence="8 9">DSM 102940</strain>
    </source>
</reference>
<dbReference type="PANTHER" id="PTHR11078">
    <property type="entry name" value="N UTILIZATION SUBSTANCE PROTEIN B-RELATED"/>
    <property type="match status" value="1"/>
</dbReference>
<evidence type="ECO:0000313" key="9">
    <source>
        <dbReference type="Proteomes" id="UP000294919"/>
    </source>
</evidence>
<proteinExistence type="inferred from homology"/>
<keyword evidence="2 6" id="KW-0889">Transcription antitermination</keyword>
<dbReference type="AlphaFoldDB" id="A0A4R2KZ46"/>
<evidence type="ECO:0000256" key="4">
    <source>
        <dbReference type="ARBA" id="ARBA00023015"/>
    </source>
</evidence>
<protein>
    <recommendedName>
        <fullName evidence="6">Transcription antitermination protein NusB</fullName>
    </recommendedName>
    <alternativeName>
        <fullName evidence="6">Antitermination factor NusB</fullName>
    </alternativeName>
</protein>
<evidence type="ECO:0000256" key="3">
    <source>
        <dbReference type="ARBA" id="ARBA00022884"/>
    </source>
</evidence>
<dbReference type="HAMAP" id="MF_00073">
    <property type="entry name" value="NusB"/>
    <property type="match status" value="1"/>
</dbReference>
<dbReference type="PANTHER" id="PTHR11078:SF3">
    <property type="entry name" value="ANTITERMINATION NUSB DOMAIN-CONTAINING PROTEIN"/>
    <property type="match status" value="1"/>
</dbReference>
<evidence type="ECO:0000256" key="2">
    <source>
        <dbReference type="ARBA" id="ARBA00022814"/>
    </source>
</evidence>
<dbReference type="GO" id="GO:0006353">
    <property type="term" value="P:DNA-templated transcription termination"/>
    <property type="evidence" value="ECO:0007669"/>
    <property type="project" value="UniProtKB-UniRule"/>
</dbReference>
<evidence type="ECO:0000256" key="6">
    <source>
        <dbReference type="HAMAP-Rule" id="MF_00073"/>
    </source>
</evidence>
<evidence type="ECO:0000256" key="1">
    <source>
        <dbReference type="ARBA" id="ARBA00005952"/>
    </source>
</evidence>
<dbReference type="OrthoDB" id="9811381at2"/>
<feature type="domain" description="NusB/RsmB/TIM44" evidence="7">
    <location>
        <begin position="6"/>
        <end position="128"/>
    </location>
</feature>
<evidence type="ECO:0000256" key="5">
    <source>
        <dbReference type="ARBA" id="ARBA00023163"/>
    </source>
</evidence>
<comment type="function">
    <text evidence="6">Involved in transcription antitermination. Required for transcription of ribosomal RNA (rRNA) genes. Binds specifically to the boxA antiterminator sequence of the ribosomal RNA (rrn) operons.</text>
</comment>
<keyword evidence="3 6" id="KW-0694">RNA-binding</keyword>
<accession>A0A4R2KZ46</accession>